<organism evidence="6 7">
    <name type="scientific">Olivibacter domesticus</name>
    <name type="common">Pseudosphingobacterium domesticum</name>
    <dbReference type="NCBI Taxonomy" id="407022"/>
    <lineage>
        <taxon>Bacteria</taxon>
        <taxon>Pseudomonadati</taxon>
        <taxon>Bacteroidota</taxon>
        <taxon>Sphingobacteriia</taxon>
        <taxon>Sphingobacteriales</taxon>
        <taxon>Sphingobacteriaceae</taxon>
        <taxon>Olivibacter</taxon>
    </lineage>
</organism>
<accession>A0A1H7JRJ7</accession>
<evidence type="ECO:0000256" key="1">
    <source>
        <dbReference type="ARBA" id="ARBA00010164"/>
    </source>
</evidence>
<evidence type="ECO:0000313" key="7">
    <source>
        <dbReference type="Proteomes" id="UP000199421"/>
    </source>
</evidence>
<dbReference type="InterPro" id="IPR017508">
    <property type="entry name" value="HipA_N1"/>
</dbReference>
<dbReference type="PANTHER" id="PTHR37419">
    <property type="entry name" value="SERINE/THREONINE-PROTEIN KINASE TOXIN HIPA"/>
    <property type="match status" value="1"/>
</dbReference>
<protein>
    <submittedName>
        <fullName evidence="6">Serine/threonine-protein kinase HipA</fullName>
    </submittedName>
</protein>
<dbReference type="RefSeq" id="WP_093319785.1">
    <property type="nucleotide sequence ID" value="NZ_FOAF01000001.1"/>
</dbReference>
<evidence type="ECO:0000259" key="5">
    <source>
        <dbReference type="Pfam" id="PF13657"/>
    </source>
</evidence>
<dbReference type="GO" id="GO:0004674">
    <property type="term" value="F:protein serine/threonine kinase activity"/>
    <property type="evidence" value="ECO:0007669"/>
    <property type="project" value="TreeGrafter"/>
</dbReference>
<reference evidence="7" key="1">
    <citation type="submission" date="2016-10" db="EMBL/GenBank/DDBJ databases">
        <authorList>
            <person name="Varghese N."/>
            <person name="Submissions S."/>
        </authorList>
    </citation>
    <scope>NUCLEOTIDE SEQUENCE [LARGE SCALE GENOMIC DNA]</scope>
    <source>
        <strain evidence="7">DSM 18733</strain>
    </source>
</reference>
<feature type="domain" description="HipA N-terminal subdomain 1" evidence="5">
    <location>
        <begin position="7"/>
        <end position="117"/>
    </location>
</feature>
<feature type="domain" description="HipA-like C-terminal" evidence="4">
    <location>
        <begin position="170"/>
        <end position="402"/>
    </location>
</feature>
<dbReference type="OrthoDB" id="9805913at2"/>
<dbReference type="Pfam" id="PF13657">
    <property type="entry name" value="Couple_hipA"/>
    <property type="match status" value="1"/>
</dbReference>
<keyword evidence="2" id="KW-0808">Transferase</keyword>
<evidence type="ECO:0000256" key="3">
    <source>
        <dbReference type="ARBA" id="ARBA00022777"/>
    </source>
</evidence>
<evidence type="ECO:0000259" key="4">
    <source>
        <dbReference type="Pfam" id="PF07804"/>
    </source>
</evidence>
<comment type="similarity">
    <text evidence="1">Belongs to the HipA Ser/Thr kinase family.</text>
</comment>
<dbReference type="InterPro" id="IPR052028">
    <property type="entry name" value="HipA_Ser/Thr_kinase"/>
</dbReference>
<dbReference type="GO" id="GO:0005829">
    <property type="term" value="C:cytosol"/>
    <property type="evidence" value="ECO:0007669"/>
    <property type="project" value="TreeGrafter"/>
</dbReference>
<keyword evidence="3 6" id="KW-0418">Kinase</keyword>
<proteinExistence type="inferred from homology"/>
<dbReference type="EMBL" id="FOAF01000001">
    <property type="protein sequence ID" value="SEK77318.1"/>
    <property type="molecule type" value="Genomic_DNA"/>
</dbReference>
<dbReference type="Gene3D" id="1.10.1070.20">
    <property type="match status" value="1"/>
</dbReference>
<name>A0A1H7JRJ7_OLID1</name>
<dbReference type="STRING" id="407022.SAMN05661044_01109"/>
<gene>
    <name evidence="6" type="ORF">SAMN05661044_01109</name>
</gene>
<dbReference type="Pfam" id="PF07804">
    <property type="entry name" value="HipA_C"/>
    <property type="match status" value="1"/>
</dbReference>
<dbReference type="Proteomes" id="UP000199421">
    <property type="component" value="Unassembled WGS sequence"/>
</dbReference>
<evidence type="ECO:0000256" key="2">
    <source>
        <dbReference type="ARBA" id="ARBA00022679"/>
    </source>
</evidence>
<keyword evidence="7" id="KW-1185">Reference proteome</keyword>
<evidence type="ECO:0000313" key="6">
    <source>
        <dbReference type="EMBL" id="SEK77318.1"/>
    </source>
</evidence>
<dbReference type="InterPro" id="IPR012893">
    <property type="entry name" value="HipA-like_C"/>
</dbReference>
<sequence>MVKTAFVKLWGKRIGAVAWDEGQELGFFEYDKKFASGKLDVAPIKMPLGNRVYSFPELRGTSTFKGMPGLLADSLPDRYGNELINIWLARNGRPENSLNPVELLCFIGNRGMGALEFEPSTLTAKGAPKSLELSSLIETTMKLLENREQFETHTDHDMQDVLLDVLKMGTSAGGARPKAIIAYNEATGMIRSGQTLQEPGYEHWLIKFDGVNDTQFGATYGYGRVEMAYYKMATEAGIEMTESRLIEEKGRAHFITKRFDRRNGNEKLHMQTFCAIQHYDFNQIASYSYEQLFQTMRQLKLSYAEAEQLYRRMVFNVFARNCDDHTKNFAFLMDMDGKWKLSPAYDICHAYRPDSEWVSQHNLSINGKRKDFVKEDLLTIAKQNSIRNPEGIINEVLDTVSKWITFAQSCKVDEKLAQAIDATLIRSMKVSKKSSFRP</sequence>
<dbReference type="PANTHER" id="PTHR37419:SF8">
    <property type="entry name" value="TOXIN YJJJ"/>
    <property type="match status" value="1"/>
</dbReference>
<dbReference type="AlphaFoldDB" id="A0A1H7JRJ7"/>